<reference evidence="8 9" key="1">
    <citation type="submission" date="2017-07" db="EMBL/GenBank/DDBJ databases">
        <title>Virgibacillus sp. LM2416.</title>
        <authorList>
            <person name="Tak E.J."/>
            <person name="Bae J.-W."/>
        </authorList>
    </citation>
    <scope>NUCLEOTIDE SEQUENCE [LARGE SCALE GENOMIC DNA]</scope>
    <source>
        <strain evidence="8 9">LM2416</strain>
    </source>
</reference>
<dbReference type="PROSITE" id="PS00798">
    <property type="entry name" value="ALDOKETO_REDUCTASE_1"/>
    <property type="match status" value="1"/>
</dbReference>
<dbReference type="SUPFAM" id="SSF51430">
    <property type="entry name" value="NAD(P)-linked oxidoreductase"/>
    <property type="match status" value="1"/>
</dbReference>
<dbReference type="PANTHER" id="PTHR43827:SF3">
    <property type="entry name" value="NADP-DEPENDENT OXIDOREDUCTASE DOMAIN-CONTAINING PROTEIN"/>
    <property type="match status" value="1"/>
</dbReference>
<feature type="site" description="Lowers pKa of active site Tyr" evidence="6">
    <location>
        <position position="76"/>
    </location>
</feature>
<name>A0A220TYU5_9BACI</name>
<evidence type="ECO:0000256" key="3">
    <source>
        <dbReference type="ARBA" id="ARBA00023002"/>
    </source>
</evidence>
<sequence>MDLSSTKKLHNGITIPRLGLGVYKVPEEQVYDTVSSALDLGYRHIDTASFYGNEEGVGKAVHNSGIPREEIFVTSKVWNDDQGYENTLKAFDRSMDKLGFEYLDLFLIHWPVPDVFPETWKALEKVYEKRQTRAIGVSNFLDHHLGELAKTANETPVVDQIELHPKLTQKSTVDYCREHHIAVESWSPLGRAKYLDDSALVKMAGKYDKSVAQLIIRWHLENNLIVIPKSTNASRQKENAAVFDFEISPEDKKYMDQMNENLRIGSHPDNTKGL</sequence>
<comment type="similarity">
    <text evidence="1">Belongs to the aldo/keto reductase family.</text>
</comment>
<dbReference type="Proteomes" id="UP000198312">
    <property type="component" value="Chromosome"/>
</dbReference>
<dbReference type="KEGG" id="vil:CFK37_01185"/>
<dbReference type="InterPro" id="IPR018170">
    <property type="entry name" value="Aldo/ket_reductase_CS"/>
</dbReference>
<protein>
    <submittedName>
        <fullName evidence="8">Aldo/keto reductase</fullName>
    </submittedName>
</protein>
<keyword evidence="2" id="KW-0521">NADP</keyword>
<dbReference type="FunFam" id="3.20.20.100:FF:000015">
    <property type="entry name" value="Oxidoreductase, aldo/keto reductase family"/>
    <property type="match status" value="1"/>
</dbReference>
<dbReference type="InterPro" id="IPR020471">
    <property type="entry name" value="AKR"/>
</dbReference>
<organism evidence="8 9">
    <name type="scientific">Virgibacillus phasianinus</name>
    <dbReference type="NCBI Taxonomy" id="2017483"/>
    <lineage>
        <taxon>Bacteria</taxon>
        <taxon>Bacillati</taxon>
        <taxon>Bacillota</taxon>
        <taxon>Bacilli</taxon>
        <taxon>Bacillales</taxon>
        <taxon>Bacillaceae</taxon>
        <taxon>Virgibacillus</taxon>
    </lineage>
</organism>
<dbReference type="Pfam" id="PF00248">
    <property type="entry name" value="Aldo_ket_red"/>
    <property type="match status" value="1"/>
</dbReference>
<evidence type="ECO:0000256" key="4">
    <source>
        <dbReference type="PIRSR" id="PIRSR000097-1"/>
    </source>
</evidence>
<feature type="domain" description="NADP-dependent oxidoreductase" evidence="7">
    <location>
        <begin position="24"/>
        <end position="259"/>
    </location>
</feature>
<dbReference type="Gene3D" id="3.20.20.100">
    <property type="entry name" value="NADP-dependent oxidoreductase domain"/>
    <property type="match status" value="1"/>
</dbReference>
<evidence type="ECO:0000256" key="6">
    <source>
        <dbReference type="PIRSR" id="PIRSR000097-3"/>
    </source>
</evidence>
<keyword evidence="3" id="KW-0560">Oxidoreductase</keyword>
<keyword evidence="9" id="KW-1185">Reference proteome</keyword>
<gene>
    <name evidence="8" type="ORF">CFK37_01185</name>
</gene>
<evidence type="ECO:0000256" key="1">
    <source>
        <dbReference type="ARBA" id="ARBA00007905"/>
    </source>
</evidence>
<evidence type="ECO:0000256" key="2">
    <source>
        <dbReference type="ARBA" id="ARBA00022857"/>
    </source>
</evidence>
<dbReference type="InterPro" id="IPR023210">
    <property type="entry name" value="NADP_OxRdtase_dom"/>
</dbReference>
<dbReference type="PANTHER" id="PTHR43827">
    <property type="entry name" value="2,5-DIKETO-D-GLUCONIC ACID REDUCTASE"/>
    <property type="match status" value="1"/>
</dbReference>
<dbReference type="EMBL" id="CP022315">
    <property type="protein sequence ID" value="ASK60920.1"/>
    <property type="molecule type" value="Genomic_DNA"/>
</dbReference>
<dbReference type="PROSITE" id="PS00063">
    <property type="entry name" value="ALDOKETO_REDUCTASE_3"/>
    <property type="match status" value="1"/>
</dbReference>
<dbReference type="InterPro" id="IPR036812">
    <property type="entry name" value="NAD(P)_OxRdtase_dom_sf"/>
</dbReference>
<evidence type="ECO:0000313" key="9">
    <source>
        <dbReference type="Proteomes" id="UP000198312"/>
    </source>
</evidence>
<dbReference type="AlphaFoldDB" id="A0A220TYU5"/>
<dbReference type="PROSITE" id="PS00062">
    <property type="entry name" value="ALDOKETO_REDUCTASE_2"/>
    <property type="match status" value="1"/>
</dbReference>
<evidence type="ECO:0000313" key="8">
    <source>
        <dbReference type="EMBL" id="ASK60920.1"/>
    </source>
</evidence>
<evidence type="ECO:0000259" key="7">
    <source>
        <dbReference type="Pfam" id="PF00248"/>
    </source>
</evidence>
<accession>A0A220TYU5</accession>
<feature type="binding site" evidence="5">
    <location>
        <position position="109"/>
    </location>
    <ligand>
        <name>substrate</name>
    </ligand>
</feature>
<dbReference type="PIRSF" id="PIRSF000097">
    <property type="entry name" value="AKR"/>
    <property type="match status" value="1"/>
</dbReference>
<proteinExistence type="inferred from homology"/>
<feature type="active site" description="Proton donor" evidence="4">
    <location>
        <position position="51"/>
    </location>
</feature>
<dbReference type="PRINTS" id="PR00069">
    <property type="entry name" value="ALDKETRDTASE"/>
</dbReference>
<evidence type="ECO:0000256" key="5">
    <source>
        <dbReference type="PIRSR" id="PIRSR000097-2"/>
    </source>
</evidence>
<dbReference type="GO" id="GO:0016616">
    <property type="term" value="F:oxidoreductase activity, acting on the CH-OH group of donors, NAD or NADP as acceptor"/>
    <property type="evidence" value="ECO:0007669"/>
    <property type="project" value="UniProtKB-ARBA"/>
</dbReference>